<dbReference type="AlphaFoldDB" id="A0A1G5BBM6"/>
<gene>
    <name evidence="1" type="ORF">SAMN02910451_00632</name>
</gene>
<keyword evidence="2" id="KW-1185">Reference proteome</keyword>
<name>A0A1G5BBM6_9FIRM</name>
<dbReference type="EMBL" id="FMUR01000004">
    <property type="protein sequence ID" value="SCX87440.1"/>
    <property type="molecule type" value="Genomic_DNA"/>
</dbReference>
<dbReference type="OrthoDB" id="2005432at2"/>
<evidence type="ECO:0000313" key="2">
    <source>
        <dbReference type="Proteomes" id="UP000183047"/>
    </source>
</evidence>
<proteinExistence type="predicted"/>
<organism evidence="1 2">
    <name type="scientific">Butyrivibrio hungatei</name>
    <dbReference type="NCBI Taxonomy" id="185008"/>
    <lineage>
        <taxon>Bacteria</taxon>
        <taxon>Bacillati</taxon>
        <taxon>Bacillota</taxon>
        <taxon>Clostridia</taxon>
        <taxon>Lachnospirales</taxon>
        <taxon>Lachnospiraceae</taxon>
        <taxon>Butyrivibrio</taxon>
    </lineage>
</organism>
<dbReference type="Pfam" id="PF20212">
    <property type="entry name" value="DUF6572"/>
    <property type="match status" value="1"/>
</dbReference>
<accession>A0A1G5BBM6</accession>
<dbReference type="RefSeq" id="WP_074461400.1">
    <property type="nucleotide sequence ID" value="NZ_FMUR01000004.1"/>
</dbReference>
<dbReference type="InterPro" id="IPR046702">
    <property type="entry name" value="DUF6572"/>
</dbReference>
<reference evidence="2" key="1">
    <citation type="submission" date="2016-10" db="EMBL/GenBank/DDBJ databases">
        <authorList>
            <person name="Varghese N."/>
            <person name="Submissions S."/>
        </authorList>
    </citation>
    <scope>NUCLEOTIDE SEQUENCE [LARGE SCALE GENOMIC DNA]</scope>
    <source>
        <strain evidence="2">XBD2006</strain>
    </source>
</reference>
<evidence type="ECO:0000313" key="1">
    <source>
        <dbReference type="EMBL" id="SCX87440.1"/>
    </source>
</evidence>
<dbReference type="Proteomes" id="UP000183047">
    <property type="component" value="Unassembled WGS sequence"/>
</dbReference>
<sequence length="99" mass="11346">MDTNSIDIIGKRVDGGIDLVIIVPDVLEDSEELQSQLLDKIENYLNYIKGAEFKKDFPGISSDNIFIKLKLRVEPSERLLKWLDEIKRWVESSGVKLLV</sequence>
<protein>
    <submittedName>
        <fullName evidence="1">Uncharacterized protein</fullName>
    </submittedName>
</protein>